<dbReference type="Gene3D" id="3.40.50.300">
    <property type="entry name" value="P-loop containing nucleotide triphosphate hydrolases"/>
    <property type="match status" value="1"/>
</dbReference>
<dbReference type="GO" id="GO:0005524">
    <property type="term" value="F:ATP binding"/>
    <property type="evidence" value="ECO:0007669"/>
    <property type="project" value="UniProtKB-KW"/>
</dbReference>
<dbReference type="KEGG" id="pmet:G4Y79_12270"/>
<dbReference type="Pfam" id="PF00005">
    <property type="entry name" value="ABC_tran"/>
    <property type="match status" value="1"/>
</dbReference>
<evidence type="ECO:0000259" key="4">
    <source>
        <dbReference type="PROSITE" id="PS50893"/>
    </source>
</evidence>
<name>A0A7S8E509_9CHLR</name>
<dbReference type="InterPro" id="IPR050166">
    <property type="entry name" value="ABC_transporter_ATP-bind"/>
</dbReference>
<evidence type="ECO:0000256" key="1">
    <source>
        <dbReference type="ARBA" id="ARBA00022448"/>
    </source>
</evidence>
<dbReference type="PROSITE" id="PS00211">
    <property type="entry name" value="ABC_TRANSPORTER_1"/>
    <property type="match status" value="1"/>
</dbReference>
<keyword evidence="3 5" id="KW-0067">ATP-binding</keyword>
<keyword evidence="2" id="KW-0547">Nucleotide-binding</keyword>
<accession>A0A7S8E509</accession>
<dbReference type="SMART" id="SM00382">
    <property type="entry name" value="AAA"/>
    <property type="match status" value="1"/>
</dbReference>
<organism evidence="5 6">
    <name type="scientific">Phototrophicus methaneseepsis</name>
    <dbReference type="NCBI Taxonomy" id="2710758"/>
    <lineage>
        <taxon>Bacteria</taxon>
        <taxon>Bacillati</taxon>
        <taxon>Chloroflexota</taxon>
        <taxon>Candidatus Thermofontia</taxon>
        <taxon>Phototrophicales</taxon>
        <taxon>Phototrophicaceae</taxon>
        <taxon>Phototrophicus</taxon>
    </lineage>
</organism>
<dbReference type="PROSITE" id="PS50893">
    <property type="entry name" value="ABC_TRANSPORTER_2"/>
    <property type="match status" value="1"/>
</dbReference>
<dbReference type="GO" id="GO:0016887">
    <property type="term" value="F:ATP hydrolysis activity"/>
    <property type="evidence" value="ECO:0007669"/>
    <property type="project" value="InterPro"/>
</dbReference>
<dbReference type="RefSeq" id="WP_195168567.1">
    <property type="nucleotide sequence ID" value="NZ_CP062983.1"/>
</dbReference>
<keyword evidence="6" id="KW-1185">Reference proteome</keyword>
<dbReference type="AlphaFoldDB" id="A0A7S8E509"/>
<feature type="domain" description="ABC transporter" evidence="4">
    <location>
        <begin position="3"/>
        <end position="235"/>
    </location>
</feature>
<evidence type="ECO:0000313" key="5">
    <source>
        <dbReference type="EMBL" id="QPC80492.1"/>
    </source>
</evidence>
<evidence type="ECO:0000256" key="3">
    <source>
        <dbReference type="ARBA" id="ARBA00022840"/>
    </source>
</evidence>
<proteinExistence type="predicted"/>
<dbReference type="EMBL" id="CP062983">
    <property type="protein sequence ID" value="QPC80492.1"/>
    <property type="molecule type" value="Genomic_DNA"/>
</dbReference>
<evidence type="ECO:0000256" key="2">
    <source>
        <dbReference type="ARBA" id="ARBA00022741"/>
    </source>
</evidence>
<dbReference type="InterPro" id="IPR003439">
    <property type="entry name" value="ABC_transporter-like_ATP-bd"/>
</dbReference>
<sequence length="251" mass="27187">MQIAAKDVQVDYSAADGTLFRALGPVTMTVESGTFVALLGPSGCGKSTLIRALAGLEPVSGGELRIDGRGINGPSVKVGVMFQDANLMPWRTVSQNVALPLELRHADLEKRAVAVKRVLEPLGLAEFGDVYPGQLSGGMAQRVALGRVLVQEPEVLLLDEPFGALDALNREKISLDLLRIWAQRRQTVLMVTHDVNEAVLLSDRVFVMSQRPGHIIADIPVDLERPRSPEMIYEASFVAIAREVRSAIDTA</sequence>
<keyword evidence="1" id="KW-0813">Transport</keyword>
<dbReference type="InterPro" id="IPR017871">
    <property type="entry name" value="ABC_transporter-like_CS"/>
</dbReference>
<dbReference type="InterPro" id="IPR027417">
    <property type="entry name" value="P-loop_NTPase"/>
</dbReference>
<dbReference type="PANTHER" id="PTHR42788">
    <property type="entry name" value="TAURINE IMPORT ATP-BINDING PROTEIN-RELATED"/>
    <property type="match status" value="1"/>
</dbReference>
<reference evidence="5 6" key="1">
    <citation type="submission" date="2020-02" db="EMBL/GenBank/DDBJ databases">
        <authorList>
            <person name="Zheng R.K."/>
            <person name="Sun C.M."/>
        </authorList>
    </citation>
    <scope>NUCLEOTIDE SEQUENCE [LARGE SCALE GENOMIC DNA]</scope>
    <source>
        <strain evidence="6">rifampicinis</strain>
    </source>
</reference>
<evidence type="ECO:0000313" key="6">
    <source>
        <dbReference type="Proteomes" id="UP000594468"/>
    </source>
</evidence>
<dbReference type="CDD" id="cd03293">
    <property type="entry name" value="ABC_NrtD_SsuB_transporters"/>
    <property type="match status" value="1"/>
</dbReference>
<gene>
    <name evidence="5" type="ORF">G4Y79_12270</name>
</gene>
<dbReference type="InterPro" id="IPR003593">
    <property type="entry name" value="AAA+_ATPase"/>
</dbReference>
<dbReference type="SUPFAM" id="SSF52540">
    <property type="entry name" value="P-loop containing nucleoside triphosphate hydrolases"/>
    <property type="match status" value="1"/>
</dbReference>
<protein>
    <submittedName>
        <fullName evidence="5">ABC transporter ATP-binding protein</fullName>
    </submittedName>
</protein>
<dbReference type="PANTHER" id="PTHR42788:SF19">
    <property type="entry name" value="ALIPHATIC SULFONATES IMPORT ATP-BINDING PROTEIN SSUB 2"/>
    <property type="match status" value="1"/>
</dbReference>
<dbReference type="Proteomes" id="UP000594468">
    <property type="component" value="Chromosome"/>
</dbReference>